<dbReference type="EMBL" id="JAPFFF010000063">
    <property type="protein sequence ID" value="KAK8836760.1"/>
    <property type="molecule type" value="Genomic_DNA"/>
</dbReference>
<organism evidence="2 3">
    <name type="scientific">Tritrichomonas musculus</name>
    <dbReference type="NCBI Taxonomy" id="1915356"/>
    <lineage>
        <taxon>Eukaryota</taxon>
        <taxon>Metamonada</taxon>
        <taxon>Parabasalia</taxon>
        <taxon>Tritrichomonadida</taxon>
        <taxon>Tritrichomonadidae</taxon>
        <taxon>Tritrichomonas</taxon>
    </lineage>
</organism>
<dbReference type="Proteomes" id="UP001470230">
    <property type="component" value="Unassembled WGS sequence"/>
</dbReference>
<evidence type="ECO:0000313" key="3">
    <source>
        <dbReference type="Proteomes" id="UP001470230"/>
    </source>
</evidence>
<comment type="caution">
    <text evidence="2">The sequence shown here is derived from an EMBL/GenBank/DDBJ whole genome shotgun (WGS) entry which is preliminary data.</text>
</comment>
<keyword evidence="1" id="KW-0472">Membrane</keyword>
<evidence type="ECO:0000313" key="2">
    <source>
        <dbReference type="EMBL" id="KAK8836760.1"/>
    </source>
</evidence>
<accession>A0ABR2GS41</accession>
<keyword evidence="3" id="KW-1185">Reference proteome</keyword>
<proteinExistence type="predicted"/>
<protein>
    <submittedName>
        <fullName evidence="2">Uncharacterized protein</fullName>
    </submittedName>
</protein>
<gene>
    <name evidence="2" type="ORF">M9Y10_037281</name>
</gene>
<sequence>MIFFFIYNTVCKNVFDFRNITQTRSLLIRLYSLESVEIKIRHLCHGYFPDLINLYDLHLNIETEDFNGKKKTYDELMYSDKVTGVFFKDKNCTLRFYNSGPDLISFHFNSYRGSTEEEIEGLEYVFTYKTETNLFYFIIFIFIPLIYFIFFMYSCYRYCKEI</sequence>
<keyword evidence="1" id="KW-1133">Transmembrane helix</keyword>
<feature type="transmembrane region" description="Helical" evidence="1">
    <location>
        <begin position="134"/>
        <end position="156"/>
    </location>
</feature>
<keyword evidence="1" id="KW-0812">Transmembrane</keyword>
<reference evidence="2 3" key="1">
    <citation type="submission" date="2024-04" db="EMBL/GenBank/DDBJ databases">
        <title>Tritrichomonas musculus Genome.</title>
        <authorList>
            <person name="Alves-Ferreira E."/>
            <person name="Grigg M."/>
            <person name="Lorenzi H."/>
            <person name="Galac M."/>
        </authorList>
    </citation>
    <scope>NUCLEOTIDE SEQUENCE [LARGE SCALE GENOMIC DNA]</scope>
    <source>
        <strain evidence="2 3">EAF2021</strain>
    </source>
</reference>
<evidence type="ECO:0000256" key="1">
    <source>
        <dbReference type="SAM" id="Phobius"/>
    </source>
</evidence>
<name>A0ABR2GS41_9EUKA</name>